<dbReference type="HOGENOM" id="CLU_895892_0_0_1"/>
<organism evidence="2 3">
    <name type="scientific">Jaapia argillacea MUCL 33604</name>
    <dbReference type="NCBI Taxonomy" id="933084"/>
    <lineage>
        <taxon>Eukaryota</taxon>
        <taxon>Fungi</taxon>
        <taxon>Dikarya</taxon>
        <taxon>Basidiomycota</taxon>
        <taxon>Agaricomycotina</taxon>
        <taxon>Agaricomycetes</taxon>
        <taxon>Agaricomycetidae</taxon>
        <taxon>Jaapiales</taxon>
        <taxon>Jaapiaceae</taxon>
        <taxon>Jaapia</taxon>
    </lineage>
</organism>
<keyword evidence="3" id="KW-1185">Reference proteome</keyword>
<protein>
    <submittedName>
        <fullName evidence="2">Uncharacterized protein</fullName>
    </submittedName>
</protein>
<reference evidence="3" key="1">
    <citation type="journal article" date="2014" name="Proc. Natl. Acad. Sci. U.S.A.">
        <title>Extensive sampling of basidiomycete genomes demonstrates inadequacy of the white-rot/brown-rot paradigm for wood decay fungi.</title>
        <authorList>
            <person name="Riley R."/>
            <person name="Salamov A.A."/>
            <person name="Brown D.W."/>
            <person name="Nagy L.G."/>
            <person name="Floudas D."/>
            <person name="Held B.W."/>
            <person name="Levasseur A."/>
            <person name="Lombard V."/>
            <person name="Morin E."/>
            <person name="Otillar R."/>
            <person name="Lindquist E.A."/>
            <person name="Sun H."/>
            <person name="LaButti K.M."/>
            <person name="Schmutz J."/>
            <person name="Jabbour D."/>
            <person name="Luo H."/>
            <person name="Baker S.E."/>
            <person name="Pisabarro A.G."/>
            <person name="Walton J.D."/>
            <person name="Blanchette R.A."/>
            <person name="Henrissat B."/>
            <person name="Martin F."/>
            <person name="Cullen D."/>
            <person name="Hibbett D.S."/>
            <person name="Grigoriev I.V."/>
        </authorList>
    </citation>
    <scope>NUCLEOTIDE SEQUENCE [LARGE SCALE GENOMIC DNA]</scope>
    <source>
        <strain evidence="3">MUCL 33604</strain>
    </source>
</reference>
<evidence type="ECO:0000313" key="2">
    <source>
        <dbReference type="EMBL" id="KDQ62381.1"/>
    </source>
</evidence>
<evidence type="ECO:0000313" key="3">
    <source>
        <dbReference type="Proteomes" id="UP000027265"/>
    </source>
</evidence>
<dbReference type="EMBL" id="KL197711">
    <property type="protein sequence ID" value="KDQ62381.1"/>
    <property type="molecule type" value="Genomic_DNA"/>
</dbReference>
<dbReference type="Proteomes" id="UP000027265">
    <property type="component" value="Unassembled WGS sequence"/>
</dbReference>
<proteinExistence type="predicted"/>
<gene>
    <name evidence="2" type="ORF">JAAARDRAFT_458499</name>
</gene>
<evidence type="ECO:0000256" key="1">
    <source>
        <dbReference type="SAM" id="MobiDB-lite"/>
    </source>
</evidence>
<sequence length="310" mass="33550">MSSSTTSSITSQQKKAVRFAATPEVRQFFISPLASFRKLPSKNAGDTSVRMPLGMIDTNVVSRAEGSVVLEGTRLDRDEERENVPEPIGSHLSSSTDTNIVYSTGNRGASLSISDNVSTTNITAPKTTPSPDALPASEGRMLNLERNMEAIAGIAWDLSQGLEGLNDAITALAETVEGFGALRESIERLESQLMARKTQGHQFDGIPPGYRFPAKNESPTGGRAVKGYHLHSLPTKTIIRKIKNRIVSLTFYPKAVTPSESGVSRVEGDIRREDAEVKEQLDGVRADVKTITKLLSDTVDVVGSLKNMLH</sequence>
<dbReference type="InParanoid" id="A0A067QIF3"/>
<feature type="region of interest" description="Disordered" evidence="1">
    <location>
        <begin position="76"/>
        <end position="97"/>
    </location>
</feature>
<accession>A0A067QIF3</accession>
<dbReference type="AlphaFoldDB" id="A0A067QIF3"/>
<name>A0A067QIF3_9AGAM</name>